<protein>
    <submittedName>
        <fullName evidence="2">Uncharacterized protein</fullName>
    </submittedName>
</protein>
<dbReference type="RefSeq" id="WP_169208753.1">
    <property type="nucleotide sequence ID" value="NZ_CP059560.1"/>
</dbReference>
<reference evidence="2 3" key="1">
    <citation type="submission" date="2019-12" db="EMBL/GenBank/DDBJ databases">
        <title>Comparative genomics gives insights into the taxonomy of the Azoarcus-Aromatoleum group and reveals separate origins of nif in the plant-associated Azoarcus and non-plant-associated Aromatoleum sub-groups.</title>
        <authorList>
            <person name="Lafos M."/>
            <person name="Maluk M."/>
            <person name="Batista M."/>
            <person name="Junghare M."/>
            <person name="Carmona M."/>
            <person name="Faoro H."/>
            <person name="Cruz L.M."/>
            <person name="Battistoni F."/>
            <person name="De Souza E."/>
            <person name="Pedrosa F."/>
            <person name="Chen W.-M."/>
            <person name="Poole P.S."/>
            <person name="Dixon R.A."/>
            <person name="James E.K."/>
        </authorList>
    </citation>
    <scope>NUCLEOTIDE SEQUENCE [LARGE SCALE GENOMIC DNA]</scope>
    <source>
        <strain evidence="2 3">ToN1</strain>
    </source>
</reference>
<dbReference type="Proteomes" id="UP000652074">
    <property type="component" value="Unassembled WGS sequence"/>
</dbReference>
<keyword evidence="3" id="KW-1185">Reference proteome</keyword>
<gene>
    <name evidence="2" type="ORF">GPA26_23530</name>
</gene>
<comment type="caution">
    <text evidence="2">The sequence shown here is derived from an EMBL/GenBank/DDBJ whole genome shotgun (WGS) entry which is preliminary data.</text>
</comment>
<feature type="signal peptide" evidence="1">
    <location>
        <begin position="1"/>
        <end position="26"/>
    </location>
</feature>
<keyword evidence="1" id="KW-0732">Signal</keyword>
<name>A0ABX1MXZ5_9RHOO</name>
<accession>A0ABX1MXZ5</accession>
<dbReference type="EMBL" id="WTVR01000084">
    <property type="protein sequence ID" value="NMF91438.1"/>
    <property type="molecule type" value="Genomic_DNA"/>
</dbReference>
<sequence length="92" mass="10053">MLSGLRLGAVAVCLVCTLALSTPAPLQEVGVAARGHGAEISVFRLERHVEDYLKRQARNDAAHADFLRHELAASRMRQNLRGAAKVMVSQKF</sequence>
<feature type="chain" id="PRO_5046246527" evidence="1">
    <location>
        <begin position="27"/>
        <end position="92"/>
    </location>
</feature>
<evidence type="ECO:0000313" key="2">
    <source>
        <dbReference type="EMBL" id="NMF91438.1"/>
    </source>
</evidence>
<evidence type="ECO:0000256" key="1">
    <source>
        <dbReference type="SAM" id="SignalP"/>
    </source>
</evidence>
<proteinExistence type="predicted"/>
<organism evidence="2 3">
    <name type="scientific">Aromatoleum petrolei</name>
    <dbReference type="NCBI Taxonomy" id="76116"/>
    <lineage>
        <taxon>Bacteria</taxon>
        <taxon>Pseudomonadati</taxon>
        <taxon>Pseudomonadota</taxon>
        <taxon>Betaproteobacteria</taxon>
        <taxon>Rhodocyclales</taxon>
        <taxon>Rhodocyclaceae</taxon>
        <taxon>Aromatoleum</taxon>
    </lineage>
</organism>
<evidence type="ECO:0000313" key="3">
    <source>
        <dbReference type="Proteomes" id="UP000652074"/>
    </source>
</evidence>